<dbReference type="PANTHER" id="PTHR23382">
    <property type="entry name" value="MALATE DEHYDROGENASE"/>
    <property type="match status" value="1"/>
</dbReference>
<dbReference type="OrthoDB" id="1510206at2759"/>
<dbReference type="EMBL" id="CAJHNH020000644">
    <property type="protein sequence ID" value="CAG5119005.1"/>
    <property type="molecule type" value="Genomic_DNA"/>
</dbReference>
<reference evidence="3" key="1">
    <citation type="submission" date="2021-04" db="EMBL/GenBank/DDBJ databases">
        <authorList>
            <consortium name="Molecular Ecology Group"/>
        </authorList>
    </citation>
    <scope>NUCLEOTIDE SEQUENCE</scope>
</reference>
<proteinExistence type="inferred from homology"/>
<accession>A0A8S3YTV0</accession>
<dbReference type="InterPro" id="IPR015955">
    <property type="entry name" value="Lactate_DH/Glyco_Ohase_4_C"/>
</dbReference>
<dbReference type="Gene3D" id="3.40.50.720">
    <property type="entry name" value="NAD(P)-binding Rossmann-like Domain"/>
    <property type="match status" value="1"/>
</dbReference>
<dbReference type="GO" id="GO:0016615">
    <property type="term" value="F:malate dehydrogenase activity"/>
    <property type="evidence" value="ECO:0007669"/>
    <property type="project" value="InterPro"/>
</dbReference>
<dbReference type="FunFam" id="3.40.50.720:FF:000144">
    <property type="entry name" value="Malate dehydrogenase [NADP]"/>
    <property type="match status" value="1"/>
</dbReference>
<evidence type="ECO:0000313" key="4">
    <source>
        <dbReference type="Proteomes" id="UP000678393"/>
    </source>
</evidence>
<dbReference type="Proteomes" id="UP000678393">
    <property type="component" value="Unassembled WGS sequence"/>
</dbReference>
<comment type="caution">
    <text evidence="3">The sequence shown here is derived from an EMBL/GenBank/DDBJ whole genome shotgun (WGS) entry which is preliminary data.</text>
</comment>
<dbReference type="InterPro" id="IPR010945">
    <property type="entry name" value="Malate_DH_type2"/>
</dbReference>
<gene>
    <name evidence="3" type="ORF">CUNI_LOCUS4563</name>
</gene>
<dbReference type="AlphaFoldDB" id="A0A8S3YTV0"/>
<keyword evidence="2" id="KW-0560">Oxidoreductase</keyword>
<evidence type="ECO:0008006" key="5">
    <source>
        <dbReference type="Google" id="ProtNLM"/>
    </source>
</evidence>
<evidence type="ECO:0000256" key="2">
    <source>
        <dbReference type="ARBA" id="ARBA00023002"/>
    </source>
</evidence>
<evidence type="ECO:0000256" key="1">
    <source>
        <dbReference type="ARBA" id="ARBA00009613"/>
    </source>
</evidence>
<keyword evidence="4" id="KW-1185">Reference proteome</keyword>
<protein>
    <recommendedName>
        <fullName evidence="5">Malate dehydrogenase 1B</fullName>
    </recommendedName>
</protein>
<comment type="similarity">
    <text evidence="1">Belongs to the LDH/MDH superfamily. MDH type 2 family.</text>
</comment>
<organism evidence="3 4">
    <name type="scientific">Candidula unifasciata</name>
    <dbReference type="NCBI Taxonomy" id="100452"/>
    <lineage>
        <taxon>Eukaryota</taxon>
        <taxon>Metazoa</taxon>
        <taxon>Spiralia</taxon>
        <taxon>Lophotrochozoa</taxon>
        <taxon>Mollusca</taxon>
        <taxon>Gastropoda</taxon>
        <taxon>Heterobranchia</taxon>
        <taxon>Euthyneura</taxon>
        <taxon>Panpulmonata</taxon>
        <taxon>Eupulmonata</taxon>
        <taxon>Stylommatophora</taxon>
        <taxon>Helicina</taxon>
        <taxon>Helicoidea</taxon>
        <taxon>Geomitridae</taxon>
        <taxon>Candidula</taxon>
    </lineage>
</organism>
<dbReference type="InterPro" id="IPR036291">
    <property type="entry name" value="NAD(P)-bd_dom_sf"/>
</dbReference>
<dbReference type="Gene3D" id="3.90.110.10">
    <property type="entry name" value="Lactate dehydrogenase/glycoside hydrolase, family 4, C-terminal"/>
    <property type="match status" value="1"/>
</dbReference>
<sequence length="343" mass="38733">MAKIVLAGRSDCPYFARCERLGDRLAKNLQKFKLHKIIIQPHEWEKWLQDTCTERGWSFNKSPIIWRELIDRGGKGVLIGDANDFQEYAKAYYDVEVEMDSSDMLMIAEENRATKIITDQEELDFKALSHPINVCLTNAVSPICYHLLNSLTSGQIFGKNIEVFIRLLVSSPKDIDKVKGYVMEAEDLAHGLLAGISICTSPHEAFEDCTAVILLDSINKLTSESHKDWLERITAFFGRYALIINHKALKNCKILLCGSGPLNIIAIEMAKNAPGISQRNIMGLTTIIENQAKSVVGERLGVNPADIVNLIVWGNIKEHQLLDLDYCRTYRYKCSVLGPPWYD</sequence>
<evidence type="ECO:0000313" key="3">
    <source>
        <dbReference type="EMBL" id="CAG5119005.1"/>
    </source>
</evidence>
<dbReference type="SUPFAM" id="SSF51735">
    <property type="entry name" value="NAD(P)-binding Rossmann-fold domains"/>
    <property type="match status" value="1"/>
</dbReference>
<dbReference type="GO" id="GO:0016616">
    <property type="term" value="F:oxidoreductase activity, acting on the CH-OH group of donors, NAD or NADP as acceptor"/>
    <property type="evidence" value="ECO:0007669"/>
    <property type="project" value="InterPro"/>
</dbReference>
<dbReference type="GO" id="GO:0006108">
    <property type="term" value="P:malate metabolic process"/>
    <property type="evidence" value="ECO:0007669"/>
    <property type="project" value="InterPro"/>
</dbReference>
<name>A0A8S3YTV0_9EUPU</name>